<keyword evidence="8" id="KW-1185">Reference proteome</keyword>
<dbReference type="GO" id="GO:0016614">
    <property type="term" value="F:oxidoreductase activity, acting on CH-OH group of donors"/>
    <property type="evidence" value="ECO:0007669"/>
    <property type="project" value="InterPro"/>
</dbReference>
<dbReference type="InterPro" id="IPR036188">
    <property type="entry name" value="FAD/NAD-bd_sf"/>
</dbReference>
<dbReference type="Proteomes" id="UP000502260">
    <property type="component" value="Chromosome"/>
</dbReference>
<dbReference type="GO" id="GO:0050660">
    <property type="term" value="F:flavin adenine dinucleotide binding"/>
    <property type="evidence" value="ECO:0007669"/>
    <property type="project" value="InterPro"/>
</dbReference>
<dbReference type="AlphaFoldDB" id="A0A6F8VH15"/>
<reference evidence="8" key="1">
    <citation type="submission" date="2020-03" db="EMBL/GenBank/DDBJ databases">
        <title>Complete genome sequence of sulfur-oxidizing bacterium skT11.</title>
        <authorList>
            <person name="Kanda M."/>
            <person name="Kojima H."/>
            <person name="Fukui M."/>
        </authorList>
    </citation>
    <scope>NUCLEOTIDE SEQUENCE [LARGE SCALE GENOMIC DNA]</scope>
    <source>
        <strain evidence="8">skT11</strain>
    </source>
</reference>
<evidence type="ECO:0000313" key="8">
    <source>
        <dbReference type="Proteomes" id="UP000502260"/>
    </source>
</evidence>
<feature type="domain" description="Glucose-methanol-choline oxidoreductase C-terminal" evidence="6">
    <location>
        <begin position="399"/>
        <end position="514"/>
    </location>
</feature>
<keyword evidence="3" id="KW-0274">FAD</keyword>
<dbReference type="SUPFAM" id="SSF51905">
    <property type="entry name" value="FAD/NAD(P)-binding domain"/>
    <property type="match status" value="1"/>
</dbReference>
<name>A0A6F8VH15_9PROT</name>
<evidence type="ECO:0000313" key="7">
    <source>
        <dbReference type="EMBL" id="BCB28009.1"/>
    </source>
</evidence>
<keyword evidence="4" id="KW-0560">Oxidoreductase</keyword>
<organism evidence="7 8">
    <name type="scientific">Sulfurimicrobium lacus</name>
    <dbReference type="NCBI Taxonomy" id="2715678"/>
    <lineage>
        <taxon>Bacteria</taxon>
        <taxon>Pseudomonadati</taxon>
        <taxon>Pseudomonadota</taxon>
        <taxon>Betaproteobacteria</taxon>
        <taxon>Nitrosomonadales</taxon>
        <taxon>Sulfuricellaceae</taxon>
        <taxon>Sulfurimicrobium</taxon>
    </lineage>
</organism>
<evidence type="ECO:0000256" key="4">
    <source>
        <dbReference type="ARBA" id="ARBA00023002"/>
    </source>
</evidence>
<protein>
    <submittedName>
        <fullName evidence="7">GMC family oxidoreductase</fullName>
    </submittedName>
</protein>
<dbReference type="Gene3D" id="3.50.50.60">
    <property type="entry name" value="FAD/NAD(P)-binding domain"/>
    <property type="match status" value="2"/>
</dbReference>
<proteinExistence type="inferred from homology"/>
<dbReference type="Pfam" id="PF00732">
    <property type="entry name" value="GMC_oxred_N"/>
    <property type="match status" value="1"/>
</dbReference>
<evidence type="ECO:0000256" key="1">
    <source>
        <dbReference type="ARBA" id="ARBA00010790"/>
    </source>
</evidence>
<dbReference type="InterPro" id="IPR007867">
    <property type="entry name" value="GMC_OxRtase_C"/>
</dbReference>
<accession>A0A6F8VH15</accession>
<dbReference type="InterPro" id="IPR000172">
    <property type="entry name" value="GMC_OxRdtase_N"/>
</dbReference>
<feature type="domain" description="Glucose-methanol-choline oxidoreductase N-terminal" evidence="5">
    <location>
        <begin position="161"/>
        <end position="278"/>
    </location>
</feature>
<dbReference type="EMBL" id="AP022853">
    <property type="protein sequence ID" value="BCB28009.1"/>
    <property type="molecule type" value="Genomic_DNA"/>
</dbReference>
<sequence>MHVLILEAGPRFNPGADYRLHRPDWERFLFPDPAGSRGDFTIGTLGRLDPADEELRSWNRASGPLVRGNMRQAANPGYWHVQGVGGSTLHFVGESHRMHPDAMKLASQHGAGCDWPLDYAGLEPYYTLCENLVGVAGPAEQGARWRSQPYPLPPHPPSPSARKLLAAGRRLNMKWQENSRAALSMPFDGRPACNYCGNCSRGCPLGDKGSADVTFIRKAEASGRLTVKPLCPVVRFHSGAGGTIGSVEYIDNKKLQRVETPILILAAGAVQTPRLLLANRNRLYPEGFANSSGQVGRNFMETLSWSSSGLVAGLSHSHAGLPADVICWDFNAPDAIPGVIGGCRFNSATQEIGFTGPIAYASRVVSGFGAQLKNGVRTTFGRVMSVGAIGEFLPNEGTYVDLDPSRKDRLGMPFPRLHSQLERGEIQRLKFMASQSRRLLKEAGAELVEEAGAWDNFSATHVFGTCRMGNNPKTSVVDSHCRCHDHSNLFITDASVFPSSGGGEAPSLTISALAVRTADAIVSG</sequence>
<evidence type="ECO:0000259" key="6">
    <source>
        <dbReference type="Pfam" id="PF05199"/>
    </source>
</evidence>
<evidence type="ECO:0000256" key="2">
    <source>
        <dbReference type="ARBA" id="ARBA00022630"/>
    </source>
</evidence>
<dbReference type="PANTHER" id="PTHR46056:SF12">
    <property type="entry name" value="LONG-CHAIN-ALCOHOL OXIDASE"/>
    <property type="match status" value="1"/>
</dbReference>
<evidence type="ECO:0000259" key="5">
    <source>
        <dbReference type="Pfam" id="PF00732"/>
    </source>
</evidence>
<dbReference type="Pfam" id="PF05199">
    <property type="entry name" value="GMC_oxred_C"/>
    <property type="match status" value="1"/>
</dbReference>
<keyword evidence="2" id="KW-0285">Flavoprotein</keyword>
<gene>
    <name evidence="7" type="ORF">SKTS_28950</name>
</gene>
<dbReference type="PANTHER" id="PTHR46056">
    <property type="entry name" value="LONG-CHAIN-ALCOHOL OXIDASE"/>
    <property type="match status" value="1"/>
</dbReference>
<dbReference type="KEGG" id="slac:SKTS_28950"/>
<evidence type="ECO:0000256" key="3">
    <source>
        <dbReference type="ARBA" id="ARBA00022827"/>
    </source>
</evidence>
<dbReference type="SUPFAM" id="SSF54373">
    <property type="entry name" value="FAD-linked reductases, C-terminal domain"/>
    <property type="match status" value="1"/>
</dbReference>
<comment type="similarity">
    <text evidence="1">Belongs to the GMC oxidoreductase family.</text>
</comment>